<evidence type="ECO:0000313" key="2">
    <source>
        <dbReference type="Proteomes" id="UP000092993"/>
    </source>
</evidence>
<proteinExistence type="predicted"/>
<dbReference type="Proteomes" id="UP000092993">
    <property type="component" value="Unassembled WGS sequence"/>
</dbReference>
<accession>A0A1C7MRI9</accession>
<protein>
    <submittedName>
        <fullName evidence="1">Uncharacterized protein</fullName>
    </submittedName>
</protein>
<name>A0A1C7MRI9_GRIFR</name>
<dbReference type="AlphaFoldDB" id="A0A1C7MRI9"/>
<keyword evidence="2" id="KW-1185">Reference proteome</keyword>
<reference evidence="1 2" key="1">
    <citation type="submission" date="2016-03" db="EMBL/GenBank/DDBJ databases">
        <title>Whole genome sequencing of Grifola frondosa 9006-11.</title>
        <authorList>
            <person name="Min B."/>
            <person name="Park H."/>
            <person name="Kim J.-G."/>
            <person name="Cho H."/>
            <person name="Oh Y.-L."/>
            <person name="Kong W.-S."/>
            <person name="Choi I.-G."/>
        </authorList>
    </citation>
    <scope>NUCLEOTIDE SEQUENCE [LARGE SCALE GENOMIC DNA]</scope>
    <source>
        <strain evidence="1 2">9006-11</strain>
    </source>
</reference>
<dbReference type="EMBL" id="LUGG01000001">
    <property type="protein sequence ID" value="OBZ79490.1"/>
    <property type="molecule type" value="Genomic_DNA"/>
</dbReference>
<evidence type="ECO:0000313" key="1">
    <source>
        <dbReference type="EMBL" id="OBZ79490.1"/>
    </source>
</evidence>
<comment type="caution">
    <text evidence="1">The sequence shown here is derived from an EMBL/GenBank/DDBJ whole genome shotgun (WGS) entry which is preliminary data.</text>
</comment>
<sequence length="109" mass="12320">MILTISGKLCYNAGNRWPLSTPIRLPRKGLRIPSPLASLYWPKSSRSMSLLSFPTVCNGDSLTFFIPRKSRLNLFSQLLCLLDTYAQRYSHSSHASYFFAIQSPGLVYS</sequence>
<organism evidence="1 2">
    <name type="scientific">Grifola frondosa</name>
    <name type="common">Maitake</name>
    <name type="synonym">Polyporus frondosus</name>
    <dbReference type="NCBI Taxonomy" id="5627"/>
    <lineage>
        <taxon>Eukaryota</taxon>
        <taxon>Fungi</taxon>
        <taxon>Dikarya</taxon>
        <taxon>Basidiomycota</taxon>
        <taxon>Agaricomycotina</taxon>
        <taxon>Agaricomycetes</taxon>
        <taxon>Polyporales</taxon>
        <taxon>Grifolaceae</taxon>
        <taxon>Grifola</taxon>
    </lineage>
</organism>
<gene>
    <name evidence="1" type="ORF">A0H81_00245</name>
</gene>